<sequence length="460" mass="48245">MTTLGEQDTSIALPGDAAYDAATQVFNLAAPARPAAAVTAHTIDQVRDAIRHAESEGLQVRVHATGHASAATRPMDGAVLIRTELGGAVEIDARSRVARVPAGTRWGAVAEAGAPYGLAAPHGSSPTVGVVGYLLRGGLSPYGRQVGLAVNSVRAIELVTADGELRRVDASSDPQLFWALRGGGGGFGVVTAVEIELFPAVKVITGAAYWPAVHAERLLSAWRRWTLDAPREVTTSLRVMNLPPLPDVPPALAAGPVLSVDGAVLSTTDDVTVARRHAEDLLGPLRAVAEPVMDTWELTTPAAVLHAHMDPSDPVPFHGDHMLLSEIGDDGAAEFLRVVGEGSGSPLIVAGLRQLGGAFSEPDPAGGALDHLDARYSYAGSGVPFDPDVARALVDHCAKVRAALEPWDTGRTVPSFVERLDQPQRHLSPEQVDAVDRVRARVDPSGRFRGDIAPNASAFR</sequence>
<comment type="cofactor">
    <cofactor evidence="1">
        <name>FAD</name>
        <dbReference type="ChEBI" id="CHEBI:57692"/>
    </cofactor>
</comment>
<dbReference type="GeneID" id="96303182"/>
<gene>
    <name evidence="7" type="ORF">SAMN05216275_14540</name>
</gene>
<keyword evidence="8" id="KW-1185">Reference proteome</keyword>
<dbReference type="GO" id="GO:0016491">
    <property type="term" value="F:oxidoreductase activity"/>
    <property type="evidence" value="ECO:0007669"/>
    <property type="project" value="UniProtKB-KW"/>
</dbReference>
<accession>A0A1I4E4C2</accession>
<reference evidence="8" key="1">
    <citation type="submission" date="2016-10" db="EMBL/GenBank/DDBJ databases">
        <authorList>
            <person name="Varghese N."/>
            <person name="Submissions S."/>
        </authorList>
    </citation>
    <scope>NUCLEOTIDE SEQUENCE [LARGE SCALE GENOMIC DNA]</scope>
    <source>
        <strain evidence="8">CGMCC 4.2126</strain>
    </source>
</reference>
<dbReference type="Gene3D" id="3.30.43.10">
    <property type="entry name" value="Uridine Diphospho-n-acetylenolpyruvylglucosamine Reductase, domain 2"/>
    <property type="match status" value="1"/>
</dbReference>
<dbReference type="RefSeq" id="WP_093891697.1">
    <property type="nucleotide sequence ID" value="NZ_FOQY01000045.1"/>
</dbReference>
<dbReference type="PROSITE" id="PS51387">
    <property type="entry name" value="FAD_PCMH"/>
    <property type="match status" value="1"/>
</dbReference>
<dbReference type="Gene3D" id="3.40.462.20">
    <property type="match status" value="1"/>
</dbReference>
<dbReference type="EMBL" id="FOQY01000045">
    <property type="protein sequence ID" value="SFK99011.1"/>
    <property type="molecule type" value="Genomic_DNA"/>
</dbReference>
<dbReference type="PANTHER" id="PTHR42973:SF39">
    <property type="entry name" value="FAD-BINDING PCMH-TYPE DOMAIN-CONTAINING PROTEIN"/>
    <property type="match status" value="1"/>
</dbReference>
<evidence type="ECO:0000256" key="1">
    <source>
        <dbReference type="ARBA" id="ARBA00001974"/>
    </source>
</evidence>
<keyword evidence="3" id="KW-0285">Flavoprotein</keyword>
<dbReference type="InterPro" id="IPR016167">
    <property type="entry name" value="FAD-bd_PCMH_sub1"/>
</dbReference>
<dbReference type="InterPro" id="IPR016169">
    <property type="entry name" value="FAD-bd_PCMH_sub2"/>
</dbReference>
<proteinExistence type="inferred from homology"/>
<dbReference type="PANTHER" id="PTHR42973">
    <property type="entry name" value="BINDING OXIDOREDUCTASE, PUTATIVE (AFU_ORTHOLOGUE AFUA_1G17690)-RELATED"/>
    <property type="match status" value="1"/>
</dbReference>
<keyword evidence="5" id="KW-0560">Oxidoreductase</keyword>
<evidence type="ECO:0000313" key="7">
    <source>
        <dbReference type="EMBL" id="SFK99011.1"/>
    </source>
</evidence>
<evidence type="ECO:0000256" key="4">
    <source>
        <dbReference type="ARBA" id="ARBA00022827"/>
    </source>
</evidence>
<dbReference type="InterPro" id="IPR050416">
    <property type="entry name" value="FAD-linked_Oxidoreductase"/>
</dbReference>
<feature type="domain" description="FAD-binding PCMH-type" evidence="6">
    <location>
        <begin position="30"/>
        <end position="200"/>
    </location>
</feature>
<dbReference type="GO" id="GO:0071949">
    <property type="term" value="F:FAD binding"/>
    <property type="evidence" value="ECO:0007669"/>
    <property type="project" value="InterPro"/>
</dbReference>
<comment type="similarity">
    <text evidence="2">Belongs to the oxygen-dependent FAD-linked oxidoreductase family.</text>
</comment>
<keyword evidence="4" id="KW-0274">FAD</keyword>
<dbReference type="Proteomes" id="UP000199111">
    <property type="component" value="Unassembled WGS sequence"/>
</dbReference>
<evidence type="ECO:0000259" key="6">
    <source>
        <dbReference type="PROSITE" id="PS51387"/>
    </source>
</evidence>
<protein>
    <submittedName>
        <fullName evidence="7">FAD binding domain-containing protein</fullName>
    </submittedName>
</protein>
<dbReference type="Pfam" id="PF01565">
    <property type="entry name" value="FAD_binding_4"/>
    <property type="match status" value="1"/>
</dbReference>
<dbReference type="AlphaFoldDB" id="A0A1I4E4C2"/>
<dbReference type="InterPro" id="IPR036318">
    <property type="entry name" value="FAD-bd_PCMH-like_sf"/>
</dbReference>
<evidence type="ECO:0000256" key="2">
    <source>
        <dbReference type="ARBA" id="ARBA00005466"/>
    </source>
</evidence>
<organism evidence="7 8">
    <name type="scientific">Streptosporangium canum</name>
    <dbReference type="NCBI Taxonomy" id="324952"/>
    <lineage>
        <taxon>Bacteria</taxon>
        <taxon>Bacillati</taxon>
        <taxon>Actinomycetota</taxon>
        <taxon>Actinomycetes</taxon>
        <taxon>Streptosporangiales</taxon>
        <taxon>Streptosporangiaceae</taxon>
        <taxon>Streptosporangium</taxon>
    </lineage>
</organism>
<dbReference type="InterPro" id="IPR016166">
    <property type="entry name" value="FAD-bd_PCMH"/>
</dbReference>
<dbReference type="Gene3D" id="3.30.465.10">
    <property type="match status" value="1"/>
</dbReference>
<dbReference type="InterPro" id="IPR006094">
    <property type="entry name" value="Oxid_FAD_bind_N"/>
</dbReference>
<evidence type="ECO:0000256" key="3">
    <source>
        <dbReference type="ARBA" id="ARBA00022630"/>
    </source>
</evidence>
<evidence type="ECO:0000313" key="8">
    <source>
        <dbReference type="Proteomes" id="UP000199111"/>
    </source>
</evidence>
<evidence type="ECO:0000256" key="5">
    <source>
        <dbReference type="ARBA" id="ARBA00023002"/>
    </source>
</evidence>
<dbReference type="SUPFAM" id="SSF56176">
    <property type="entry name" value="FAD-binding/transporter-associated domain-like"/>
    <property type="match status" value="1"/>
</dbReference>
<name>A0A1I4E4C2_9ACTN</name>